<accession>A0ABN7RVH2</accession>
<dbReference type="InterPro" id="IPR037359">
    <property type="entry name" value="NST/OST"/>
</dbReference>
<name>A0ABN7RVH2_OIKDI</name>
<dbReference type="InterPro" id="IPR000863">
    <property type="entry name" value="Sulfotransferase_dom"/>
</dbReference>
<organism evidence="6 7">
    <name type="scientific">Oikopleura dioica</name>
    <name type="common">Tunicate</name>
    <dbReference type="NCBI Taxonomy" id="34765"/>
    <lineage>
        <taxon>Eukaryota</taxon>
        <taxon>Metazoa</taxon>
        <taxon>Chordata</taxon>
        <taxon>Tunicata</taxon>
        <taxon>Appendicularia</taxon>
        <taxon>Copelata</taxon>
        <taxon>Oikopleuridae</taxon>
        <taxon>Oikopleura</taxon>
    </lineage>
</organism>
<dbReference type="Proteomes" id="UP001158576">
    <property type="component" value="Chromosome PAR"/>
</dbReference>
<keyword evidence="2" id="KW-0325">Glycoprotein</keyword>
<evidence type="ECO:0000313" key="7">
    <source>
        <dbReference type="Proteomes" id="UP001158576"/>
    </source>
</evidence>
<dbReference type="EMBL" id="OU015568">
    <property type="protein sequence ID" value="CAG5084630.1"/>
    <property type="molecule type" value="Genomic_DNA"/>
</dbReference>
<keyword evidence="1 3" id="KW-0808">Transferase</keyword>
<evidence type="ECO:0000313" key="6">
    <source>
        <dbReference type="EMBL" id="CAG5084630.1"/>
    </source>
</evidence>
<feature type="region of interest" description="Disordered" evidence="4">
    <location>
        <begin position="153"/>
        <end position="176"/>
    </location>
</feature>
<evidence type="ECO:0000256" key="3">
    <source>
        <dbReference type="RuleBase" id="RU361155"/>
    </source>
</evidence>
<keyword evidence="7" id="KW-1185">Reference proteome</keyword>
<dbReference type="PANTHER" id="PTHR10605">
    <property type="entry name" value="HEPARAN SULFATE SULFOTRANSFERASE"/>
    <property type="match status" value="1"/>
</dbReference>
<comment type="similarity">
    <text evidence="3">Belongs to the sulfotransferase 1 family.</text>
</comment>
<dbReference type="PANTHER" id="PTHR10605:SF72">
    <property type="entry name" value="HEPARAN SULFATE 3-O SULFOTRANSFERASE-B, ISOFORM A"/>
    <property type="match status" value="1"/>
</dbReference>
<dbReference type="SUPFAM" id="SSF52540">
    <property type="entry name" value="P-loop containing nucleoside triphosphate hydrolases"/>
    <property type="match status" value="1"/>
</dbReference>
<proteinExistence type="inferred from homology"/>
<sequence length="176" mass="20319">MLRILLFIGLSHAQSQKRLPDAIIFGVRKGGTRALLEFVEINSKVSAAGPEIHFFDRDANYNQGFSWYREQMPEATEDQLVIEKTPRYFVVKKAVERMQELQRKRQEDCDRGFASKWTCKPLKLVLIVREPVSRLISGYTQIQDKRLKLNKEPGPELEQEVFKNGDPAQGKGQITR</sequence>
<evidence type="ECO:0000256" key="4">
    <source>
        <dbReference type="SAM" id="MobiDB-lite"/>
    </source>
</evidence>
<dbReference type="InterPro" id="IPR027417">
    <property type="entry name" value="P-loop_NTPase"/>
</dbReference>
<feature type="domain" description="Sulfotransferase" evidence="5">
    <location>
        <begin position="20"/>
        <end position="152"/>
    </location>
</feature>
<dbReference type="EC" id="2.8.2.-" evidence="3"/>
<gene>
    <name evidence="6" type="ORF">OKIOD_LOCUS2254</name>
</gene>
<protein>
    <recommendedName>
        <fullName evidence="3">Sulfotransferase</fullName>
        <ecNumber evidence="3">2.8.2.-</ecNumber>
    </recommendedName>
</protein>
<dbReference type="Pfam" id="PF00685">
    <property type="entry name" value="Sulfotransfer_1"/>
    <property type="match status" value="1"/>
</dbReference>
<dbReference type="Gene3D" id="3.40.50.300">
    <property type="entry name" value="P-loop containing nucleotide triphosphate hydrolases"/>
    <property type="match status" value="1"/>
</dbReference>
<reference evidence="6 7" key="1">
    <citation type="submission" date="2021-04" db="EMBL/GenBank/DDBJ databases">
        <authorList>
            <person name="Bliznina A."/>
        </authorList>
    </citation>
    <scope>NUCLEOTIDE SEQUENCE [LARGE SCALE GENOMIC DNA]</scope>
</reference>
<evidence type="ECO:0000256" key="1">
    <source>
        <dbReference type="ARBA" id="ARBA00022679"/>
    </source>
</evidence>
<evidence type="ECO:0000259" key="5">
    <source>
        <dbReference type="Pfam" id="PF00685"/>
    </source>
</evidence>
<evidence type="ECO:0000256" key="2">
    <source>
        <dbReference type="ARBA" id="ARBA00023180"/>
    </source>
</evidence>